<dbReference type="OrthoDB" id="522181at2"/>
<evidence type="ECO:0008006" key="3">
    <source>
        <dbReference type="Google" id="ProtNLM"/>
    </source>
</evidence>
<evidence type="ECO:0000313" key="2">
    <source>
        <dbReference type="Proteomes" id="UP000271624"/>
    </source>
</evidence>
<accession>A0A3S1I9D6</accession>
<name>A0A3S1I9D6_9CYAN</name>
<proteinExistence type="predicted"/>
<dbReference type="EMBL" id="RSCL01000052">
    <property type="protein sequence ID" value="RUS94006.1"/>
    <property type="molecule type" value="Genomic_DNA"/>
</dbReference>
<evidence type="ECO:0000313" key="1">
    <source>
        <dbReference type="EMBL" id="RUS94006.1"/>
    </source>
</evidence>
<keyword evidence="2" id="KW-1185">Reference proteome</keyword>
<dbReference type="Proteomes" id="UP000271624">
    <property type="component" value="Unassembled WGS sequence"/>
</dbReference>
<organism evidence="1 2">
    <name type="scientific">Dulcicalothrix desertica PCC 7102</name>
    <dbReference type="NCBI Taxonomy" id="232991"/>
    <lineage>
        <taxon>Bacteria</taxon>
        <taxon>Bacillati</taxon>
        <taxon>Cyanobacteriota</taxon>
        <taxon>Cyanophyceae</taxon>
        <taxon>Nostocales</taxon>
        <taxon>Calotrichaceae</taxon>
        <taxon>Dulcicalothrix</taxon>
    </lineage>
</organism>
<protein>
    <recommendedName>
        <fullName evidence="3">Bacteriocin</fullName>
    </recommendedName>
</protein>
<dbReference type="AlphaFoldDB" id="A0A3S1I9D6"/>
<reference evidence="1" key="2">
    <citation type="journal article" date="2019" name="Genome Biol. Evol.">
        <title>Day and night: Metabolic profiles and evolutionary relationships of six axenic non-marine cyanobacteria.</title>
        <authorList>
            <person name="Will S.E."/>
            <person name="Henke P."/>
            <person name="Boedeker C."/>
            <person name="Huang S."/>
            <person name="Brinkmann H."/>
            <person name="Rohde M."/>
            <person name="Jarek M."/>
            <person name="Friedl T."/>
            <person name="Seufert S."/>
            <person name="Schumacher M."/>
            <person name="Overmann J."/>
            <person name="Neumann-Schaal M."/>
            <person name="Petersen J."/>
        </authorList>
    </citation>
    <scope>NUCLEOTIDE SEQUENCE [LARGE SCALE GENOMIC DNA]</scope>
    <source>
        <strain evidence="1">PCC 7102</strain>
    </source>
</reference>
<gene>
    <name evidence="1" type="ORF">DSM106972_094770</name>
</gene>
<sequence>MSSLIKNINAFELSVDELDAVAGGFASNTNLQKSILDTFKGQNLPFSQPSFFNFDSFQNNSNVVISDTGCEIIYPITVK</sequence>
<dbReference type="RefSeq" id="WP_127087393.1">
    <property type="nucleotide sequence ID" value="NZ_RSCL01000052.1"/>
</dbReference>
<comment type="caution">
    <text evidence="1">The sequence shown here is derived from an EMBL/GenBank/DDBJ whole genome shotgun (WGS) entry which is preliminary data.</text>
</comment>
<reference evidence="1" key="1">
    <citation type="submission" date="2018-12" db="EMBL/GenBank/DDBJ databases">
        <authorList>
            <person name="Will S."/>
            <person name="Neumann-Schaal M."/>
            <person name="Henke P."/>
        </authorList>
    </citation>
    <scope>NUCLEOTIDE SEQUENCE</scope>
    <source>
        <strain evidence="1">PCC 7102</strain>
    </source>
</reference>